<keyword evidence="1" id="KW-0560">Oxidoreductase</keyword>
<dbReference type="NCBIfam" id="NF004829">
    <property type="entry name" value="PRK06183.1-3"/>
    <property type="match status" value="1"/>
</dbReference>
<dbReference type="Pfam" id="PF01494">
    <property type="entry name" value="FAD_binding_3"/>
    <property type="match status" value="1"/>
</dbReference>
<dbReference type="PRINTS" id="PR00420">
    <property type="entry name" value="RNGMNOXGNASE"/>
</dbReference>
<dbReference type="Gene3D" id="3.30.70.2450">
    <property type="match status" value="1"/>
</dbReference>
<reference evidence="3 4" key="1">
    <citation type="submission" date="2016-10" db="EMBL/GenBank/DDBJ databases">
        <authorList>
            <person name="de Groot N.N."/>
        </authorList>
    </citation>
    <scope>NUCLEOTIDE SEQUENCE [LARGE SCALE GENOMIC DNA]</scope>
    <source>
        <strain evidence="3 4">DSM 27375</strain>
    </source>
</reference>
<dbReference type="RefSeq" id="WP_074646283.1">
    <property type="nucleotide sequence ID" value="NZ_FNBL01000010.1"/>
</dbReference>
<feature type="domain" description="FAD-binding" evidence="2">
    <location>
        <begin position="7"/>
        <end position="341"/>
    </location>
</feature>
<evidence type="ECO:0000256" key="1">
    <source>
        <dbReference type="ARBA" id="ARBA00023002"/>
    </source>
</evidence>
<dbReference type="GO" id="GO:0019622">
    <property type="term" value="P:3-(3-hydroxy)phenylpropionate catabolic process"/>
    <property type="evidence" value="ECO:0007669"/>
    <property type="project" value="TreeGrafter"/>
</dbReference>
<proteinExistence type="predicted"/>
<dbReference type="InterPro" id="IPR002938">
    <property type="entry name" value="FAD-bd"/>
</dbReference>
<dbReference type="InterPro" id="IPR036188">
    <property type="entry name" value="FAD/NAD-bd_sf"/>
</dbReference>
<dbReference type="EMBL" id="FNBL01000010">
    <property type="protein sequence ID" value="SDG03406.1"/>
    <property type="molecule type" value="Genomic_DNA"/>
</dbReference>
<gene>
    <name evidence="3" type="ORF">SAMN04488117_110120</name>
</gene>
<name>A0A1G7QY19_9RHOB</name>
<dbReference type="InterPro" id="IPR050631">
    <property type="entry name" value="PheA/TfdB_FAD_monoxygenase"/>
</dbReference>
<dbReference type="PANTHER" id="PTHR43476:SF3">
    <property type="entry name" value="FAD-BINDING MONOOXYGENASE"/>
    <property type="match status" value="1"/>
</dbReference>
<sequence length="549" mass="60711">MKGTSLDTDILVIGAGPTGLLLTNLLGEMGINTILIERNETTVEEPRAVSIDDESMRALQAAGLATEVAAITAKGYGSLYRGPSGRQFAAVKPFIKEYGFDKRNAFEQPEFESTLRRALNRHPSVDARFGVTLTDFEQSADHIAVTVTEAGGTRMIRTRYMVAADGGRSHVRKALGIQMEGSTFAEPWLIVDLETTKNRCFHTEVFCDPRRSAITLPGPRGIRRYEFKLNPGETAEEAERTPFARKLLSETGPDGDEPIRRQKVYTFHARIAEHWRAGRVFLAGDAAHLTPPFAGQGMNSGLRDAHNLAWKLAEALNMTDPEHLLDSYQTERKPHAWSMIELALKMGKIMMPDSVLRGVAIRTGFRLLGLYGPARDYVAQMKYKPKPKFSDGLIRPVATGAGAGAVGRMIPQPLVSTLNREERLLDTCLPDRPVVLIFDETPDLAMDAALLERLRNAGAEVIGLTPEWMNPVAASFPILRDQSRFFSQQPFRDCLGHGLLLRRDRYVAAIEPIGQIESLLPMIARLTTPLDTADHQSVATEEELRATAI</sequence>
<evidence type="ECO:0000259" key="2">
    <source>
        <dbReference type="Pfam" id="PF01494"/>
    </source>
</evidence>
<dbReference type="GO" id="GO:0071949">
    <property type="term" value="F:FAD binding"/>
    <property type="evidence" value="ECO:0007669"/>
    <property type="project" value="InterPro"/>
</dbReference>
<accession>A0A1G7QY19</accession>
<protein>
    <submittedName>
        <fullName evidence="3">3-(3-hydroxy-phenyl)propionate hydroxylase</fullName>
    </submittedName>
</protein>
<dbReference type="PANTHER" id="PTHR43476">
    <property type="entry name" value="3-(3-HYDROXY-PHENYL)PROPIONATE/3-HYDROXYCINNAMIC ACID HYDROXYLASE"/>
    <property type="match status" value="1"/>
</dbReference>
<dbReference type="GO" id="GO:0008688">
    <property type="term" value="F:3-(3-hydroxyphenyl)propionate hydroxylase activity"/>
    <property type="evidence" value="ECO:0007669"/>
    <property type="project" value="TreeGrafter"/>
</dbReference>
<dbReference type="AlphaFoldDB" id="A0A1G7QY19"/>
<dbReference type="SUPFAM" id="SSF51905">
    <property type="entry name" value="FAD/NAD(P)-binding domain"/>
    <property type="match status" value="1"/>
</dbReference>
<dbReference type="Proteomes" id="UP000182284">
    <property type="component" value="Unassembled WGS sequence"/>
</dbReference>
<evidence type="ECO:0000313" key="3">
    <source>
        <dbReference type="EMBL" id="SDG03406.1"/>
    </source>
</evidence>
<evidence type="ECO:0000313" key="4">
    <source>
        <dbReference type="Proteomes" id="UP000182284"/>
    </source>
</evidence>
<dbReference type="Gene3D" id="3.50.50.60">
    <property type="entry name" value="FAD/NAD(P)-binding domain"/>
    <property type="match status" value="1"/>
</dbReference>
<organism evidence="3 4">
    <name type="scientific">Celeribacter baekdonensis</name>
    <dbReference type="NCBI Taxonomy" id="875171"/>
    <lineage>
        <taxon>Bacteria</taxon>
        <taxon>Pseudomonadati</taxon>
        <taxon>Pseudomonadota</taxon>
        <taxon>Alphaproteobacteria</taxon>
        <taxon>Rhodobacterales</taxon>
        <taxon>Roseobacteraceae</taxon>
        <taxon>Celeribacter</taxon>
    </lineage>
</organism>